<organism evidence="3 4">
    <name type="scientific">Thalassorhabdomicrobium marinisediminis</name>
    <dbReference type="NCBI Taxonomy" id="2170577"/>
    <lineage>
        <taxon>Bacteria</taxon>
        <taxon>Pseudomonadati</taxon>
        <taxon>Pseudomonadota</taxon>
        <taxon>Alphaproteobacteria</taxon>
        <taxon>Rhodobacterales</taxon>
        <taxon>Paracoccaceae</taxon>
        <taxon>Thalassorhabdomicrobium</taxon>
    </lineage>
</organism>
<evidence type="ECO:0000313" key="4">
    <source>
        <dbReference type="Proteomes" id="UP000244817"/>
    </source>
</evidence>
<comment type="caution">
    <text evidence="3">The sequence shown here is derived from an EMBL/GenBank/DDBJ whole genome shotgun (WGS) entry which is preliminary data.</text>
</comment>
<accession>A0A2T7FZG3</accession>
<dbReference type="PANTHER" id="PTHR48081:SF33">
    <property type="entry name" value="KYNURENINE FORMAMIDASE"/>
    <property type="match status" value="1"/>
</dbReference>
<feature type="domain" description="Alpha/beta hydrolase fold-3" evidence="2">
    <location>
        <begin position="67"/>
        <end position="181"/>
    </location>
</feature>
<dbReference type="OrthoDB" id="9771666at2"/>
<dbReference type="Pfam" id="PF07859">
    <property type="entry name" value="Abhydrolase_3"/>
    <property type="match status" value="1"/>
</dbReference>
<keyword evidence="1 3" id="KW-0378">Hydrolase</keyword>
<protein>
    <submittedName>
        <fullName evidence="3">Alpha/beta hydrolase</fullName>
    </submittedName>
</protein>
<sequence length="261" mass="28230">MTREQADDAYANSKHIPNGETYLARWEATAQVFRDHHRLKELNVPYGPDARQTYDIFHPERLAKGTVVFLHGGYWMAGAPGMFSHLATGALGAGYACAMPGYTLAPGARIGDIVHEVAMALEAIVRCTAGPIYLAGHSAGGHLAARMACVDMMAEWSVRLARIVPISPLSDLEPLRATSMNDTLGIDAEEARAESPVHHVPQEVPVTVWVGGAERPAFLQQAQALAKAWGCGHVVEPARHHFDVIEGLERPDSALMQTLLA</sequence>
<dbReference type="EMBL" id="QCYG01000002">
    <property type="protein sequence ID" value="PVA07551.1"/>
    <property type="molecule type" value="Genomic_DNA"/>
</dbReference>
<dbReference type="PANTHER" id="PTHR48081">
    <property type="entry name" value="AB HYDROLASE SUPERFAMILY PROTEIN C4A8.06C"/>
    <property type="match status" value="1"/>
</dbReference>
<dbReference type="Proteomes" id="UP000244817">
    <property type="component" value="Unassembled WGS sequence"/>
</dbReference>
<keyword evidence="4" id="KW-1185">Reference proteome</keyword>
<dbReference type="AlphaFoldDB" id="A0A2T7FZG3"/>
<dbReference type="InterPro" id="IPR029058">
    <property type="entry name" value="AB_hydrolase_fold"/>
</dbReference>
<evidence type="ECO:0000256" key="1">
    <source>
        <dbReference type="ARBA" id="ARBA00022801"/>
    </source>
</evidence>
<evidence type="ECO:0000313" key="3">
    <source>
        <dbReference type="EMBL" id="PVA07551.1"/>
    </source>
</evidence>
<dbReference type="Gene3D" id="3.40.50.1820">
    <property type="entry name" value="alpha/beta hydrolase"/>
    <property type="match status" value="1"/>
</dbReference>
<dbReference type="RefSeq" id="WP_108639593.1">
    <property type="nucleotide sequence ID" value="NZ_QCYG01000002.1"/>
</dbReference>
<dbReference type="InterPro" id="IPR050300">
    <property type="entry name" value="GDXG_lipolytic_enzyme"/>
</dbReference>
<dbReference type="SUPFAM" id="SSF53474">
    <property type="entry name" value="alpha/beta-Hydrolases"/>
    <property type="match status" value="1"/>
</dbReference>
<dbReference type="GO" id="GO:0016787">
    <property type="term" value="F:hydrolase activity"/>
    <property type="evidence" value="ECO:0007669"/>
    <property type="project" value="UniProtKB-KW"/>
</dbReference>
<reference evidence="3 4" key="1">
    <citation type="submission" date="2018-04" db="EMBL/GenBank/DDBJ databases">
        <title>Pelagivirga bohaiensis gen. nov., sp. nov., a bacterium isolated from the Bohai Sea.</title>
        <authorList>
            <person name="Ji X."/>
        </authorList>
    </citation>
    <scope>NUCLEOTIDE SEQUENCE [LARGE SCALE GENOMIC DNA]</scope>
    <source>
        <strain evidence="3 4">BH-SD16</strain>
    </source>
</reference>
<name>A0A2T7FZG3_9RHOB</name>
<gene>
    <name evidence="3" type="ORF">DC363_02650</name>
</gene>
<evidence type="ECO:0000259" key="2">
    <source>
        <dbReference type="Pfam" id="PF07859"/>
    </source>
</evidence>
<proteinExistence type="predicted"/>
<dbReference type="InterPro" id="IPR013094">
    <property type="entry name" value="AB_hydrolase_3"/>
</dbReference>